<dbReference type="STRING" id="35608.A0A2U1Q8S2"/>
<evidence type="ECO:0000256" key="4">
    <source>
        <dbReference type="ARBA" id="ARBA00023015"/>
    </source>
</evidence>
<name>A0A2U1Q8S2_ARTAN</name>
<dbReference type="EMBL" id="PKPP01000322">
    <property type="protein sequence ID" value="PWA94312.1"/>
    <property type="molecule type" value="Genomic_DNA"/>
</dbReference>
<evidence type="ECO:0000313" key="7">
    <source>
        <dbReference type="EMBL" id="PWA94312.1"/>
    </source>
</evidence>
<dbReference type="InterPro" id="IPR049914">
    <property type="entry name" value="PHD1-3/5-6"/>
</dbReference>
<dbReference type="PANTHER" id="PTHR33304:SF18">
    <property type="entry name" value="CHROMATIN REGULATOR PHD FAMILY-RELATED"/>
    <property type="match status" value="1"/>
</dbReference>
<sequence length="608" mass="68042">MGSITHHLQEEEEEAEGLVCGTCGDQGFTNAFVYCVKCLDVAIHRYCLDEMPKTFYERVIWCCEHCQVKSSQSRKEEAANAGHVNVTHIKKKHKKERDIVSLIAETKEVTSRRHIKEHAHNIPKKAFTKRKKNAARLAAKKKEYKLPSDLENGIQESCTLVDIPISYTPSKMKHKELISDSSSMEEESGKNADHECQAETGTNVCQSADIENYIQDNYYICAQPVIETVWRGSFIVIGAKYDPLGRIFAHLSTKACDKVFQEANMMPSLLHLEMQPKIFLWPKSFQEREPSDDSIALYFFPGDPINEKIFDHFVQDMMDKELAMRAPTKNAELLIFTSMVLPHCFQKFQGKYYLWGVFRGKRDDPTSVVSHNLTVPNSSDQCALLKRVDVAVQPFVEHVDNPMGQPTLREGSEHIPNSSDQFALSKRVDVVETFVEPVDNTMGQPILYEGSEHIPNNSDQISLSKCVEVVVESFVEHVHDAMGQPIPCEGSENIPKSSEINVVVGPFFEHVDDAMGPCEGSGNIPKSSGVNVVEPSGEYVDDAMGPPILSEGSEHIHGVNAVAEAFVEHMDDAVGQPNLCEGSESTHRERIENSRDQHSLSICMAPCT</sequence>
<keyword evidence="5" id="KW-0804">Transcription</keyword>
<dbReference type="Proteomes" id="UP000245207">
    <property type="component" value="Unassembled WGS sequence"/>
</dbReference>
<dbReference type="InterPro" id="IPR011011">
    <property type="entry name" value="Znf_FYVE_PHD"/>
</dbReference>
<protein>
    <submittedName>
        <fullName evidence="7">Zinc finger, FYVE/PHD-type</fullName>
    </submittedName>
</protein>
<evidence type="ECO:0000256" key="5">
    <source>
        <dbReference type="ARBA" id="ARBA00023163"/>
    </source>
</evidence>
<dbReference type="GO" id="GO:0034244">
    <property type="term" value="P:negative regulation of transcription elongation by RNA polymerase II"/>
    <property type="evidence" value="ECO:0007669"/>
    <property type="project" value="InterPro"/>
</dbReference>
<gene>
    <name evidence="7" type="ORF">CTI12_AA062730</name>
</gene>
<dbReference type="OrthoDB" id="1932206at2759"/>
<evidence type="ECO:0000313" key="8">
    <source>
        <dbReference type="Proteomes" id="UP000245207"/>
    </source>
</evidence>
<evidence type="ECO:0000256" key="2">
    <source>
        <dbReference type="ARBA" id="ARBA00022771"/>
    </source>
</evidence>
<evidence type="ECO:0000259" key="6">
    <source>
        <dbReference type="Pfam" id="PF23121"/>
    </source>
</evidence>
<dbReference type="SUPFAM" id="SSF57903">
    <property type="entry name" value="FYVE/PHD zinc finger"/>
    <property type="match status" value="1"/>
</dbReference>
<keyword evidence="2" id="KW-0863">Zinc-finger</keyword>
<dbReference type="PANTHER" id="PTHR33304">
    <property type="match status" value="1"/>
</dbReference>
<dbReference type="GO" id="GO:0008270">
    <property type="term" value="F:zinc ion binding"/>
    <property type="evidence" value="ECO:0007669"/>
    <property type="project" value="UniProtKB-KW"/>
</dbReference>
<proteinExistence type="predicted"/>
<evidence type="ECO:0000256" key="3">
    <source>
        <dbReference type="ARBA" id="ARBA00022833"/>
    </source>
</evidence>
<comment type="caution">
    <text evidence="7">The sequence shown here is derived from an EMBL/GenBank/DDBJ whole genome shotgun (WGS) entry which is preliminary data.</text>
</comment>
<organism evidence="7 8">
    <name type="scientific">Artemisia annua</name>
    <name type="common">Sweet wormwood</name>
    <dbReference type="NCBI Taxonomy" id="35608"/>
    <lineage>
        <taxon>Eukaryota</taxon>
        <taxon>Viridiplantae</taxon>
        <taxon>Streptophyta</taxon>
        <taxon>Embryophyta</taxon>
        <taxon>Tracheophyta</taxon>
        <taxon>Spermatophyta</taxon>
        <taxon>Magnoliopsida</taxon>
        <taxon>eudicotyledons</taxon>
        <taxon>Gunneridae</taxon>
        <taxon>Pentapetalae</taxon>
        <taxon>asterids</taxon>
        <taxon>campanulids</taxon>
        <taxon>Asterales</taxon>
        <taxon>Asteraceae</taxon>
        <taxon>Asteroideae</taxon>
        <taxon>Anthemideae</taxon>
        <taxon>Artemisiinae</taxon>
        <taxon>Artemisia</taxon>
    </lineage>
</organism>
<dbReference type="InterPro" id="IPR013083">
    <property type="entry name" value="Znf_RING/FYVE/PHD"/>
</dbReference>
<dbReference type="GO" id="GO:0140566">
    <property type="term" value="F:histone reader activity"/>
    <property type="evidence" value="ECO:0007669"/>
    <property type="project" value="InterPro"/>
</dbReference>
<evidence type="ECO:0000256" key="1">
    <source>
        <dbReference type="ARBA" id="ARBA00022723"/>
    </source>
</evidence>
<dbReference type="Pfam" id="PF23121">
    <property type="entry name" value="SPOC_AIPP2"/>
    <property type="match status" value="1"/>
</dbReference>
<feature type="domain" description="AIPP2-like SPOC-like" evidence="6">
    <location>
        <begin position="230"/>
        <end position="358"/>
    </location>
</feature>
<dbReference type="Gene3D" id="3.30.40.10">
    <property type="entry name" value="Zinc/RING finger domain, C3HC4 (zinc finger)"/>
    <property type="match status" value="1"/>
</dbReference>
<keyword evidence="1" id="KW-0479">Metal-binding</keyword>
<accession>A0A2U1Q8S2</accession>
<keyword evidence="8" id="KW-1185">Reference proteome</keyword>
<dbReference type="InterPro" id="IPR056280">
    <property type="entry name" value="AIPP2-like_SPOC"/>
</dbReference>
<reference evidence="7 8" key="1">
    <citation type="journal article" date="2018" name="Mol. Plant">
        <title>The genome of Artemisia annua provides insight into the evolution of Asteraceae family and artemisinin biosynthesis.</title>
        <authorList>
            <person name="Shen Q."/>
            <person name="Zhang L."/>
            <person name="Liao Z."/>
            <person name="Wang S."/>
            <person name="Yan T."/>
            <person name="Shi P."/>
            <person name="Liu M."/>
            <person name="Fu X."/>
            <person name="Pan Q."/>
            <person name="Wang Y."/>
            <person name="Lv Z."/>
            <person name="Lu X."/>
            <person name="Zhang F."/>
            <person name="Jiang W."/>
            <person name="Ma Y."/>
            <person name="Chen M."/>
            <person name="Hao X."/>
            <person name="Li L."/>
            <person name="Tang Y."/>
            <person name="Lv G."/>
            <person name="Zhou Y."/>
            <person name="Sun X."/>
            <person name="Brodelius P.E."/>
            <person name="Rose J.K.C."/>
            <person name="Tang K."/>
        </authorList>
    </citation>
    <scope>NUCLEOTIDE SEQUENCE [LARGE SCALE GENOMIC DNA]</scope>
    <source>
        <strain evidence="8">cv. Huhao1</strain>
        <tissue evidence="7">Leaf</tissue>
    </source>
</reference>
<keyword evidence="3" id="KW-0862">Zinc</keyword>
<dbReference type="AlphaFoldDB" id="A0A2U1Q8S2"/>
<keyword evidence="4" id="KW-0805">Transcription regulation</keyword>